<gene>
    <name evidence="6" type="ORF">MBESOW_P1330</name>
</gene>
<comment type="catalytic activity">
    <reaction evidence="1">
        <text>Hydrolysis of alkylated DNA, releasing 3-methyladenine, 3-methylguanine, 7-methylguanine and 7-methyladenine.</text>
        <dbReference type="EC" id="3.2.2.21"/>
    </reaction>
</comment>
<organism evidence="6 7">
    <name type="scientific">Sphingobium xenophagum</name>
    <dbReference type="NCBI Taxonomy" id="121428"/>
    <lineage>
        <taxon>Bacteria</taxon>
        <taxon>Pseudomonadati</taxon>
        <taxon>Pseudomonadota</taxon>
        <taxon>Alphaproteobacteria</taxon>
        <taxon>Sphingomonadales</taxon>
        <taxon>Sphingomonadaceae</taxon>
        <taxon>Sphingobium</taxon>
    </lineage>
</organism>
<evidence type="ECO:0000313" key="7">
    <source>
        <dbReference type="Proteomes" id="UP000290975"/>
    </source>
</evidence>
<sequence length="209" mass="22539">MVTTAETLRGSLDAIAAIEPGFVAALARVGYPEPRLREPGYETLLRTIVGQQVSVAAAAAVWRKLEADLGAGCAPDALLARDHDALRACGLSRQKQGYARSLAEMVLSGALDLNALPADDEEAIAQLIQIKGIGRWSAEIYLLFAEGRPDIWPAGDLAVQIEVGRILGLPERPSEKATRQLAEAWRPHRGAAAIMAWHHYNNGIDMLKT</sequence>
<dbReference type="InterPro" id="IPR011257">
    <property type="entry name" value="DNA_glycosylase"/>
</dbReference>
<evidence type="ECO:0000256" key="2">
    <source>
        <dbReference type="ARBA" id="ARBA00012000"/>
    </source>
</evidence>
<dbReference type="EMBL" id="BBQY01000004">
    <property type="protein sequence ID" value="GBH30076.1"/>
    <property type="molecule type" value="Genomic_DNA"/>
</dbReference>
<name>A0A401J0C7_SPHXE</name>
<dbReference type="Pfam" id="PF00730">
    <property type="entry name" value="HhH-GPD"/>
    <property type="match status" value="1"/>
</dbReference>
<comment type="caution">
    <text evidence="6">The sequence shown here is derived from an EMBL/GenBank/DDBJ whole genome shotgun (WGS) entry which is preliminary data.</text>
</comment>
<dbReference type="PANTHER" id="PTHR43003">
    <property type="entry name" value="DNA-3-METHYLADENINE GLYCOSYLASE"/>
    <property type="match status" value="1"/>
</dbReference>
<dbReference type="RefSeq" id="WP_130752420.1">
    <property type="nucleotide sequence ID" value="NZ_BBQY01000004.1"/>
</dbReference>
<dbReference type="PANTHER" id="PTHR43003:SF5">
    <property type="entry name" value="DNA-3-METHYLADENINE GLYCOSYLASE"/>
    <property type="match status" value="1"/>
</dbReference>
<dbReference type="GO" id="GO:0006307">
    <property type="term" value="P:DNA alkylation repair"/>
    <property type="evidence" value="ECO:0007669"/>
    <property type="project" value="TreeGrafter"/>
</dbReference>
<dbReference type="SMART" id="SM00478">
    <property type="entry name" value="ENDO3c"/>
    <property type="match status" value="1"/>
</dbReference>
<dbReference type="AlphaFoldDB" id="A0A401J0C7"/>
<evidence type="ECO:0000313" key="6">
    <source>
        <dbReference type="EMBL" id="GBH30076.1"/>
    </source>
</evidence>
<dbReference type="SUPFAM" id="SSF48150">
    <property type="entry name" value="DNA-glycosylase"/>
    <property type="match status" value="1"/>
</dbReference>
<dbReference type="GO" id="GO:0032131">
    <property type="term" value="F:alkylated DNA binding"/>
    <property type="evidence" value="ECO:0007669"/>
    <property type="project" value="TreeGrafter"/>
</dbReference>
<dbReference type="Gene3D" id="1.10.1670.40">
    <property type="match status" value="1"/>
</dbReference>
<dbReference type="Proteomes" id="UP000290975">
    <property type="component" value="Unassembled WGS sequence"/>
</dbReference>
<dbReference type="GO" id="GO:0005737">
    <property type="term" value="C:cytoplasm"/>
    <property type="evidence" value="ECO:0007669"/>
    <property type="project" value="TreeGrafter"/>
</dbReference>
<evidence type="ECO:0000256" key="1">
    <source>
        <dbReference type="ARBA" id="ARBA00000086"/>
    </source>
</evidence>
<dbReference type="EC" id="3.2.2.21" evidence="2"/>
<dbReference type="STRING" id="1192759.GCA_000277525_00562"/>
<evidence type="ECO:0000256" key="3">
    <source>
        <dbReference type="ARBA" id="ARBA00022763"/>
    </source>
</evidence>
<evidence type="ECO:0000256" key="4">
    <source>
        <dbReference type="ARBA" id="ARBA00023204"/>
    </source>
</evidence>
<keyword evidence="3" id="KW-0227">DNA damage</keyword>
<dbReference type="InterPro" id="IPR051912">
    <property type="entry name" value="Alkylbase_DNA_Glycosylase/TA"/>
</dbReference>
<accession>A0A401J0C7</accession>
<proteinExistence type="predicted"/>
<dbReference type="Gene3D" id="1.10.340.30">
    <property type="entry name" value="Hypothetical protein, domain 2"/>
    <property type="match status" value="1"/>
</dbReference>
<keyword evidence="7" id="KW-1185">Reference proteome</keyword>
<reference evidence="6 7" key="1">
    <citation type="submission" date="2014-12" db="EMBL/GenBank/DDBJ databases">
        <title>Whole genome sequencing of Sphingobium xenophagum OW59.</title>
        <authorList>
            <person name="Ohta Y."/>
            <person name="Nishi S."/>
            <person name="Hatada Y."/>
        </authorList>
    </citation>
    <scope>NUCLEOTIDE SEQUENCE [LARGE SCALE GENOMIC DNA]</scope>
    <source>
        <strain evidence="6 7">OW59</strain>
    </source>
</reference>
<dbReference type="CDD" id="cd00056">
    <property type="entry name" value="ENDO3c"/>
    <property type="match status" value="1"/>
</dbReference>
<evidence type="ECO:0000259" key="5">
    <source>
        <dbReference type="SMART" id="SM00478"/>
    </source>
</evidence>
<feature type="domain" description="HhH-GPD" evidence="5">
    <location>
        <begin position="49"/>
        <end position="200"/>
    </location>
</feature>
<dbReference type="GO" id="GO:0008725">
    <property type="term" value="F:DNA-3-methyladenine glycosylase activity"/>
    <property type="evidence" value="ECO:0007669"/>
    <property type="project" value="TreeGrafter"/>
</dbReference>
<dbReference type="GO" id="GO:0006285">
    <property type="term" value="P:base-excision repair, AP site formation"/>
    <property type="evidence" value="ECO:0007669"/>
    <property type="project" value="TreeGrafter"/>
</dbReference>
<keyword evidence="4" id="KW-0234">DNA repair</keyword>
<protein>
    <recommendedName>
        <fullName evidence="2">DNA-3-methyladenine glycosylase II</fullName>
        <ecNumber evidence="2">3.2.2.21</ecNumber>
    </recommendedName>
</protein>
<dbReference type="InterPro" id="IPR003265">
    <property type="entry name" value="HhH-GPD_domain"/>
</dbReference>
<dbReference type="GO" id="GO:0032993">
    <property type="term" value="C:protein-DNA complex"/>
    <property type="evidence" value="ECO:0007669"/>
    <property type="project" value="TreeGrafter"/>
</dbReference>
<dbReference type="GO" id="GO:0043916">
    <property type="term" value="F:DNA-7-methylguanine glycosylase activity"/>
    <property type="evidence" value="ECO:0007669"/>
    <property type="project" value="TreeGrafter"/>
</dbReference>